<accession>C3X3W4</accession>
<dbReference type="AlphaFoldDB" id="C3X3W4"/>
<gene>
    <name evidence="2" type="ORF">OFAG_01053</name>
</gene>
<keyword evidence="3" id="KW-1185">Reference proteome</keyword>
<proteinExistence type="predicted"/>
<evidence type="ECO:0000313" key="3">
    <source>
        <dbReference type="Proteomes" id="UP000003973"/>
    </source>
</evidence>
<reference evidence="2" key="1">
    <citation type="submission" date="2011-10" db="EMBL/GenBank/DDBJ databases">
        <title>The Genome Sequence of Oxalobacter formigenes HOxBLS.</title>
        <authorList>
            <consortium name="The Broad Institute Genome Sequencing Platform"/>
            <person name="Earl A."/>
            <person name="Ward D."/>
            <person name="Feldgarden M."/>
            <person name="Gevers D."/>
            <person name="Allison M.J."/>
            <person name="Humphrey S."/>
            <person name="Young S.K."/>
            <person name="Zeng Q."/>
            <person name="Gargeya S."/>
            <person name="Fitzgerald M."/>
            <person name="Haas B."/>
            <person name="Abouelleil A."/>
            <person name="Alvarado L."/>
            <person name="Arachchi H.M."/>
            <person name="Berlin A."/>
            <person name="Brown A."/>
            <person name="Chapman S.B."/>
            <person name="Chen Z."/>
            <person name="Dunbar C."/>
            <person name="Freedman E."/>
            <person name="Gearin G."/>
            <person name="Goldberg J."/>
            <person name="Griggs A."/>
            <person name="Gujja S."/>
            <person name="Heiman D."/>
            <person name="Howarth C."/>
            <person name="Larson L."/>
            <person name="Lui A."/>
            <person name="MacDonald P.J.P."/>
            <person name="Montmayeur A."/>
            <person name="Murphy C."/>
            <person name="Neiman D."/>
            <person name="Pearson M."/>
            <person name="Priest M."/>
            <person name="Roberts A."/>
            <person name="Saif S."/>
            <person name="Shea T."/>
            <person name="Shenoy N."/>
            <person name="Sisk P."/>
            <person name="Stolte C."/>
            <person name="Sykes S."/>
            <person name="Wortman J."/>
            <person name="Nusbaum C."/>
            <person name="Birren B."/>
        </authorList>
    </citation>
    <scope>NUCLEOTIDE SEQUENCE [LARGE SCALE GENOMIC DNA]</scope>
    <source>
        <strain evidence="2">HOxBLS</strain>
    </source>
</reference>
<comment type="caution">
    <text evidence="2">The sequence shown here is derived from an EMBL/GenBank/DDBJ whole genome shotgun (WGS) entry which is preliminary data.</text>
</comment>
<dbReference type="eggNOG" id="ENOG5030HR2">
    <property type="taxonomic scope" value="Bacteria"/>
</dbReference>
<dbReference type="RefSeq" id="WP_005877217.1">
    <property type="nucleotide sequence ID" value="NZ_CABMNL010000001.1"/>
</dbReference>
<feature type="region of interest" description="Disordered" evidence="1">
    <location>
        <begin position="110"/>
        <end position="177"/>
    </location>
</feature>
<name>C3X3W4_9BURK</name>
<dbReference type="HOGENOM" id="CLU_1000552_0_0_4"/>
<protein>
    <submittedName>
        <fullName evidence="2">Uncharacterized protein</fullName>
    </submittedName>
</protein>
<dbReference type="Proteomes" id="UP000003973">
    <property type="component" value="Unassembled WGS sequence"/>
</dbReference>
<evidence type="ECO:0000313" key="2">
    <source>
        <dbReference type="EMBL" id="EEO27900.1"/>
    </source>
</evidence>
<evidence type="ECO:0000256" key="1">
    <source>
        <dbReference type="SAM" id="MobiDB-lite"/>
    </source>
</evidence>
<dbReference type="EMBL" id="ACDP02000011">
    <property type="protein sequence ID" value="EEO27900.1"/>
    <property type="molecule type" value="Genomic_DNA"/>
</dbReference>
<organism evidence="2 3">
    <name type="scientific">Oxalobacter paraformigenes</name>
    <dbReference type="NCBI Taxonomy" id="556268"/>
    <lineage>
        <taxon>Bacteria</taxon>
        <taxon>Pseudomonadati</taxon>
        <taxon>Pseudomonadota</taxon>
        <taxon>Betaproteobacteria</taxon>
        <taxon>Burkholderiales</taxon>
        <taxon>Oxalobacteraceae</taxon>
        <taxon>Oxalobacter</taxon>
    </lineage>
</organism>
<sequence>MKEHVTVIPADGIIICDGMALSCAFTAHAENLHALQWHNGRGHIEYRTGGVMSNEAIASYEAEVAPYVERWQAEYEALHPAPAAFSGNATEKKPAALDTVHNRLFPAAKTGAAGGQTRPEEPAFSADFSGRGADGHSNPASSSRPEAPAELSVCRAETDKTTSGETGPLPFSRATDRQMADSRHDGKNWYCLWPDGWLEQGGEAAIGPGGTVSIAFPRAFGTLWHISLTPSGFTGEKNHAASIGLAAQSDSGFTACQLNNRKSGHWNGFLWHACGESA</sequence>